<dbReference type="Proteomes" id="UP000270673">
    <property type="component" value="Chromosome"/>
</dbReference>
<evidence type="ECO:0000259" key="6">
    <source>
        <dbReference type="Pfam" id="PF04357"/>
    </source>
</evidence>
<dbReference type="PANTHER" id="PTHR36985:SF1">
    <property type="entry name" value="TRANSLOCATION AND ASSEMBLY MODULE SUBUNIT TAMB"/>
    <property type="match status" value="1"/>
</dbReference>
<gene>
    <name evidence="7" type="ORF">D8S85_18615</name>
</gene>
<evidence type="ECO:0000256" key="3">
    <source>
        <dbReference type="ARBA" id="ARBA00022989"/>
    </source>
</evidence>
<dbReference type="EMBL" id="CP032819">
    <property type="protein sequence ID" value="AZS31361.1"/>
    <property type="molecule type" value="Genomic_DNA"/>
</dbReference>
<keyword evidence="2 5" id="KW-0812">Transmembrane</keyword>
<dbReference type="InterPro" id="IPR007452">
    <property type="entry name" value="TamB_C"/>
</dbReference>
<organism evidence="7 8">
    <name type="scientific">Butyricimonas faecalis</name>
    <dbReference type="NCBI Taxonomy" id="2093856"/>
    <lineage>
        <taxon>Bacteria</taxon>
        <taxon>Pseudomonadati</taxon>
        <taxon>Bacteroidota</taxon>
        <taxon>Bacteroidia</taxon>
        <taxon>Bacteroidales</taxon>
        <taxon>Odoribacteraceae</taxon>
        <taxon>Butyricimonas</taxon>
    </lineage>
</organism>
<evidence type="ECO:0000313" key="7">
    <source>
        <dbReference type="EMBL" id="AZS31361.1"/>
    </source>
</evidence>
<dbReference type="GO" id="GO:0005886">
    <property type="term" value="C:plasma membrane"/>
    <property type="evidence" value="ECO:0007669"/>
    <property type="project" value="InterPro"/>
</dbReference>
<name>A0A3Q9IT18_9BACT</name>
<dbReference type="RefSeq" id="WP_106481927.1">
    <property type="nucleotide sequence ID" value="NZ_CP032819.1"/>
</dbReference>
<dbReference type="OrthoDB" id="9811276at2"/>
<sequence>MRFLRKLFKYALRIILVLFSLVILVMILLYVPAIQNFVKGKAEQYVDENLDMKLSVGRILLKFPLDLAVENIYLGQTEKDTMLYADVIQVNVALTKLLKKEIEIRRLIVENAAIHFEDSLSALKMKVALKELSLRVDRLNLSQQEAEIPFIALKGGNIRMNLGSGPSAVDTTGGGEPVRWHFKVGEVTIDSVDYQLQGLPMGKFHAGMGEALLKGVDVGLENQTVDLEKITLVRGFCDLLMSESTGEQRETEVTAEESTPWQIRVGTVELVDNRFLMKPMRVPVDAEQFPETIRVSALSLKMDSVFNRGTEMAAMIQNLRFKEGNGLDLRDLSCRVSLESEQTNVSNLVLKTGNSQLKMNLRAESGISDFGMETPIQLSIDGNIAGQDVLLFLPDSNDQITNWLSDKIFSLSGLVKGKVDQLNITRFEIGATDGFSLKSEGSVSCVTDMEKMAGELNLAFVVDRGAYFAPLLSENEEVGFVLPDHLSLTTDVTIANRTAKVDMKLKPGGGILHAVADFAWQEETYRAEVHWKDFALNKFMPNDSLGTITAHLLASGRGLDWKEMIAKVDVGLDSLFYNGYDYKNIVLDAALKDRELTGELVSDNPELDLGMKFRLGLDDNAYKIHVNGDIQQVDLKGLHFMPENMSFSLGLNVDAELKADRTSSLQADFSNIVLRDLATRKLGDLDITFSGLPDKTLLDVKAGDLTVTFEGDGGSTTLIDRFSAVGGLLVEQIEKHDFNMERLNELLPDFRLTLGAGRENLLNGYLKNNGIRFERVALDVGTDVSRDFRLNSKIYGLNIEGVLLDSLFVYAKQKNVALCYGAEIFGAKDQLEGLSRLTAEGNVEYDQINVRIREHANEEGEIFNVGANIALQDSAFSVSISPDPLILGYVSWQINRGNFIRLKQGEIPAANLQLLNGDKRIRLISEENAHHEPESLIVDIKAIDLGGFSKALSFLPDISGLLGVDMQMYSKNDVIDLNGAVKVDDFYYGKEHVGDLGIGMTYRLSRQTEHDVDFSLSVDKVKALLVKGKLMTGIEDKNMALDIDIPKFPLRVAGAFTPPGIMNLGGDMIGAFQVKGQMDQPLINGDLRFKDGTIEALMIGTTFKIDSSAIKIHNNLLDFNHFGLIAPNKQRLELLGTVDFASFSAIKMDASIQAKNFQAMKVKENTETMVFGKLFVDLSATLKGMLDNLKVRGNINLLDNSEVYYTLKSSPLELTDRSADVVRFVSFSDTTQLAADDELQQISPVNLDLLMSVNIAPLVGLNVLLSSNGQNRVAINGGGNLTYTLNPVGETRLVGRYVLTSGVVSYGLPVIGQKDFKIQDGSFVEWTGDLANPTLNITAAETVSASVTDDSQKSRLVTFKAMIKISNTLEKLDITFDLAAEGDITVQNQLAAMTAEERSKEAMNMMIYGTYSGPGTVAKSNASDNALNNFVENELNQWSRKHLKNMDLTFGINTYNQVSEAGESKKTDYSYQFSKRLFNNKVRVKVGGRISTDNDPAAGGVEENLVDDIAIEYVFGKNPNFFLKIFRHTGYESVLEGEVTQTGIGVVLRKNFQKFMDIFRRKKKVQVEPQKEPIENEKSGK</sequence>
<dbReference type="Pfam" id="PF04357">
    <property type="entry name" value="TamB"/>
    <property type="match status" value="1"/>
</dbReference>
<reference evidence="7 8" key="1">
    <citation type="submission" date="2018-10" db="EMBL/GenBank/DDBJ databases">
        <title>Butyricimonas faecalis sp. nov., isolated from human faeces and emended description of the genus Butyricimonas.</title>
        <authorList>
            <person name="Le Roy T."/>
            <person name="Van der Smissen P."/>
            <person name="Paquot A."/>
            <person name="Delzenne N."/>
            <person name="Muccioli G."/>
            <person name="Collet J.-F."/>
            <person name="Cani P.D."/>
        </authorList>
    </citation>
    <scope>NUCLEOTIDE SEQUENCE [LARGE SCALE GENOMIC DNA]</scope>
    <source>
        <strain evidence="7 8">H184</strain>
    </source>
</reference>
<keyword evidence="4 5" id="KW-0472">Membrane</keyword>
<protein>
    <recommendedName>
        <fullName evidence="6">Translocation and assembly module TamB C-terminal domain-containing protein</fullName>
    </recommendedName>
</protein>
<dbReference type="PANTHER" id="PTHR36985">
    <property type="entry name" value="TRANSLOCATION AND ASSEMBLY MODULE SUBUNIT TAMB"/>
    <property type="match status" value="1"/>
</dbReference>
<evidence type="ECO:0000256" key="4">
    <source>
        <dbReference type="ARBA" id="ARBA00023136"/>
    </source>
</evidence>
<dbReference type="GO" id="GO:0009306">
    <property type="term" value="P:protein secretion"/>
    <property type="evidence" value="ECO:0007669"/>
    <property type="project" value="InterPro"/>
</dbReference>
<accession>A0A3Q9IT18</accession>
<evidence type="ECO:0000256" key="2">
    <source>
        <dbReference type="ARBA" id="ARBA00022692"/>
    </source>
</evidence>
<dbReference type="KEGG" id="buy:D8S85_18615"/>
<feature type="domain" description="Translocation and assembly module TamB C-terminal" evidence="6">
    <location>
        <begin position="1127"/>
        <end position="1540"/>
    </location>
</feature>
<proteinExistence type="predicted"/>
<feature type="transmembrane region" description="Helical" evidence="5">
    <location>
        <begin position="12"/>
        <end position="31"/>
    </location>
</feature>
<keyword evidence="8" id="KW-1185">Reference proteome</keyword>
<keyword evidence="3 5" id="KW-1133">Transmembrane helix</keyword>
<comment type="subcellular location">
    <subcellularLocation>
        <location evidence="1">Membrane</location>
        <topology evidence="1">Single-pass membrane protein</topology>
    </subcellularLocation>
</comment>
<evidence type="ECO:0000256" key="1">
    <source>
        <dbReference type="ARBA" id="ARBA00004167"/>
    </source>
</evidence>
<evidence type="ECO:0000256" key="5">
    <source>
        <dbReference type="SAM" id="Phobius"/>
    </source>
</evidence>
<evidence type="ECO:0000313" key="8">
    <source>
        <dbReference type="Proteomes" id="UP000270673"/>
    </source>
</evidence>